<organism evidence="7 8">
    <name type="scientific">Streptococcus suis</name>
    <dbReference type="NCBI Taxonomy" id="1307"/>
    <lineage>
        <taxon>Bacteria</taxon>
        <taxon>Bacillati</taxon>
        <taxon>Bacillota</taxon>
        <taxon>Bacilli</taxon>
        <taxon>Lactobacillales</taxon>
        <taxon>Streptococcaceae</taxon>
        <taxon>Streptococcus</taxon>
    </lineage>
</organism>
<evidence type="ECO:0000256" key="2">
    <source>
        <dbReference type="ARBA" id="ARBA00005336"/>
    </source>
</evidence>
<reference evidence="7 8" key="1">
    <citation type="submission" date="2016-02" db="EMBL/GenBank/DDBJ databases">
        <authorList>
            <consortium name="Pathogen Informatics"/>
        </authorList>
    </citation>
    <scope>NUCLEOTIDE SEQUENCE [LARGE SCALE GENOMIC DNA]</scope>
    <source>
        <strain evidence="7 8">SS985</strain>
    </source>
</reference>
<evidence type="ECO:0000256" key="3">
    <source>
        <dbReference type="ARBA" id="ARBA00012663"/>
    </source>
</evidence>
<sequence length="596" mass="66122">MTHLVDLRKKPYSLDEEAISWIEENIAQMTLDEKIGHLFVNMGSQRTEEYLTGVLNDYKIAAVRYNPGPAADIWEQNYILQTKSKIPLLIAANTESGGNGAVTDGTKIGDEIKIAATTDPHYAYEMGKVAGLEAAAVGCNASFAPIMDLSRNWRNPIIANRTWGANVDQVIELSKEYMRGIMEHGIVPFAKHFPGDGIDERDHHLSFASNPMTKSEWMETFGRIYCEMAEAGLPGIMAGHIHLPNVEKEMHPERELDDMLPASLNKTLLDELLRGELGYNGAIVTDASHMIGMTASMPRRELLPTAIEAGCDLFLFFNDPEEDLRWMKEGLENGLLSEERLHDALRRTLGLKAKLGLHQFEGRRQEIMLPKEEALALIGRDEAKQLAKEVADKAITLVKAKQEGIFPVKPERYKRILLVEVDGYKGGFGAMINAGKKRAADTLKELLEARGHQVSIWENTEARIAKLPEEERPAAIANVYASKRPIAEITDNYDLIINLVDVNSGGTTQRIIWPAAKGTPDQPFYVHEIPTIVVSVQHPFALADMPQVATYINAYDGLPVTLEALVAKLAGESDFTGVSPVDAYCGLLDTRIWRGK</sequence>
<dbReference type="InterPro" id="IPR036962">
    <property type="entry name" value="Glyco_hydro_3_N_sf"/>
</dbReference>
<feature type="domain" description="Glycoside hydrolase family 3 N-terminal" evidence="6">
    <location>
        <begin position="30"/>
        <end position="349"/>
    </location>
</feature>
<dbReference type="EMBL" id="FILR01000003">
    <property type="protein sequence ID" value="CYX34217.1"/>
    <property type="molecule type" value="Genomic_DNA"/>
</dbReference>
<evidence type="ECO:0000256" key="5">
    <source>
        <dbReference type="ARBA" id="ARBA00023295"/>
    </source>
</evidence>
<evidence type="ECO:0000259" key="6">
    <source>
        <dbReference type="Pfam" id="PF00933"/>
    </source>
</evidence>
<evidence type="ECO:0000256" key="4">
    <source>
        <dbReference type="ARBA" id="ARBA00022801"/>
    </source>
</evidence>
<keyword evidence="5 7" id="KW-0326">Glycosidase</keyword>
<dbReference type="RefSeq" id="WP_044685063.1">
    <property type="nucleotide sequence ID" value="NZ_CEDO01000108.1"/>
</dbReference>
<dbReference type="Gene3D" id="3.20.20.300">
    <property type="entry name" value="Glycoside hydrolase, family 3, N-terminal domain"/>
    <property type="match status" value="1"/>
</dbReference>
<dbReference type="EC" id="3.2.1.52" evidence="3"/>
<evidence type="ECO:0000256" key="1">
    <source>
        <dbReference type="ARBA" id="ARBA00001231"/>
    </source>
</evidence>
<accession>A0AB33U9U5</accession>
<dbReference type="SUPFAM" id="SSF51445">
    <property type="entry name" value="(Trans)glycosidases"/>
    <property type="match status" value="1"/>
</dbReference>
<dbReference type="Pfam" id="PF00933">
    <property type="entry name" value="Glyco_hydro_3"/>
    <property type="match status" value="1"/>
</dbReference>
<dbReference type="GO" id="GO:0005975">
    <property type="term" value="P:carbohydrate metabolic process"/>
    <property type="evidence" value="ECO:0007669"/>
    <property type="project" value="InterPro"/>
</dbReference>
<dbReference type="InterPro" id="IPR017853">
    <property type="entry name" value="GH"/>
</dbReference>
<keyword evidence="7" id="KW-0808">Transferase</keyword>
<comment type="catalytic activity">
    <reaction evidence="1">
        <text>Hydrolysis of terminal non-reducing N-acetyl-D-hexosamine residues in N-acetyl-beta-D-hexosaminides.</text>
        <dbReference type="EC" id="3.2.1.52"/>
    </reaction>
</comment>
<dbReference type="AlphaFoldDB" id="A0AB33U9U5"/>
<comment type="caution">
    <text evidence="7">The sequence shown here is derived from an EMBL/GenBank/DDBJ whole genome shotgun (WGS) entry which is preliminary data.</text>
</comment>
<dbReference type="GO" id="GO:0004563">
    <property type="term" value="F:beta-N-acetylhexosaminidase activity"/>
    <property type="evidence" value="ECO:0007669"/>
    <property type="project" value="UniProtKB-EC"/>
</dbReference>
<dbReference type="GO" id="GO:0009254">
    <property type="term" value="P:peptidoglycan turnover"/>
    <property type="evidence" value="ECO:0007669"/>
    <property type="project" value="TreeGrafter"/>
</dbReference>
<keyword evidence="4 7" id="KW-0378">Hydrolase</keyword>
<dbReference type="InterPro" id="IPR001764">
    <property type="entry name" value="Glyco_hydro_3_N"/>
</dbReference>
<evidence type="ECO:0000313" key="8">
    <source>
        <dbReference type="Proteomes" id="UP000071601"/>
    </source>
</evidence>
<dbReference type="Gene3D" id="3.40.50.1700">
    <property type="entry name" value="Glycoside hydrolase family 3 C-terminal domain"/>
    <property type="match status" value="1"/>
</dbReference>
<gene>
    <name evidence="7" type="primary">nag3_1</name>
    <name evidence="7" type="ORF">ERS132525_00490</name>
</gene>
<evidence type="ECO:0000313" key="7">
    <source>
        <dbReference type="EMBL" id="CYX34217.1"/>
    </source>
</evidence>
<dbReference type="GO" id="GO:0016740">
    <property type="term" value="F:transferase activity"/>
    <property type="evidence" value="ECO:0007669"/>
    <property type="project" value="UniProtKB-KW"/>
</dbReference>
<protein>
    <recommendedName>
        <fullName evidence="3">beta-N-acetylhexosaminidase</fullName>
        <ecNumber evidence="3">3.2.1.52</ecNumber>
    </recommendedName>
</protein>
<dbReference type="Proteomes" id="UP000071601">
    <property type="component" value="Unassembled WGS sequence"/>
</dbReference>
<dbReference type="PANTHER" id="PTHR30480:SF13">
    <property type="entry name" value="BETA-HEXOSAMINIDASE"/>
    <property type="match status" value="1"/>
</dbReference>
<comment type="similarity">
    <text evidence="2">Belongs to the glycosyl hydrolase 3 family.</text>
</comment>
<dbReference type="PANTHER" id="PTHR30480">
    <property type="entry name" value="BETA-HEXOSAMINIDASE-RELATED"/>
    <property type="match status" value="1"/>
</dbReference>
<dbReference type="InterPro" id="IPR036881">
    <property type="entry name" value="Glyco_hydro_3_C_sf"/>
</dbReference>
<proteinExistence type="inferred from homology"/>
<dbReference type="InterPro" id="IPR050226">
    <property type="entry name" value="NagZ_Beta-hexosaminidase"/>
</dbReference>
<name>A0AB33U9U5_STRSU</name>